<gene>
    <name evidence="9" type="ORF">QYT958_LOCUS546</name>
    <name evidence="10" type="ORF">TSG867_LOCUS17222</name>
</gene>
<evidence type="ECO:0000313" key="10">
    <source>
        <dbReference type="EMBL" id="CAF4453958.1"/>
    </source>
</evidence>
<comment type="function">
    <text evidence="2 8">Catalyzes the oxidative ring opening of 3-hydroxyanthranilate to 2-amino-3-carboxymuconate semialdehyde, which spontaneously cyclizes to quinolinate.</text>
</comment>
<feature type="binding site" evidence="8">
    <location>
        <position position="52"/>
    </location>
    <ligand>
        <name>Fe cation</name>
        <dbReference type="ChEBI" id="CHEBI:24875"/>
        <note>catalytic</note>
    </ligand>
</feature>
<dbReference type="HAMAP" id="MF_00825">
    <property type="entry name" value="3_HAO"/>
    <property type="match status" value="1"/>
</dbReference>
<feature type="region of interest" description="Domain B" evidence="8">
    <location>
        <begin position="169"/>
        <end position="286"/>
    </location>
</feature>
<sequence>MTTSTTIKKINVDKWIQENEKDFLPPVCNKLMHNNQLTIMFVGGPNVRKDYHFEEGEELFYQLKGDICVKVLEQNKHRDIIIKEGEIFLLPAYIPHSPNRFQNTIGLVMERKREENELDSLRYYRNESTERLFERWFHTTDLGTQLGPIIEEFFQSEEYFTGLPKLDSYPEIPPTQNDDKIKLSDPLLLKEWIDEHEKELSKGSSISLFPDEYQTRVYIIPKGEHLIDCSDGDIWLWQHKGHAKANITTDTKEESTLDLEQMDCAYLNVHWIKFESKLNTNESNQY</sequence>
<keyword evidence="7 8" id="KW-0408">Iron</keyword>
<protein>
    <recommendedName>
        <fullName evidence="8">3-hydroxyanthranilate 3,4-dioxygenase</fullName>
        <ecNumber evidence="8">1.13.11.6</ecNumber>
    </recommendedName>
    <alternativeName>
        <fullName evidence="8">3-hydroxyanthranilate oxygenase</fullName>
        <shortName evidence="8">3-HAO</shortName>
    </alternativeName>
    <alternativeName>
        <fullName evidence="8">3-hydroxyanthranilic acid dioxygenase</fullName>
        <shortName evidence="8">HAD</shortName>
    </alternativeName>
</protein>
<feature type="region of interest" description="Domain A (catalytic)" evidence="8">
    <location>
        <begin position="1"/>
        <end position="169"/>
    </location>
</feature>
<dbReference type="GO" id="GO:0006569">
    <property type="term" value="P:L-tryptophan catabolic process"/>
    <property type="evidence" value="ECO:0007669"/>
    <property type="project" value="UniProtKB-UniRule"/>
</dbReference>
<dbReference type="SUPFAM" id="SSF51182">
    <property type="entry name" value="RmlC-like cupins"/>
    <property type="match status" value="1"/>
</dbReference>
<evidence type="ECO:0000256" key="8">
    <source>
        <dbReference type="HAMAP-Rule" id="MF_03019"/>
    </source>
</evidence>
<proteinExistence type="inferred from homology"/>
<organism evidence="9 11">
    <name type="scientific">Rotaria socialis</name>
    <dbReference type="NCBI Taxonomy" id="392032"/>
    <lineage>
        <taxon>Eukaryota</taxon>
        <taxon>Metazoa</taxon>
        <taxon>Spiralia</taxon>
        <taxon>Gnathifera</taxon>
        <taxon>Rotifera</taxon>
        <taxon>Eurotatoria</taxon>
        <taxon>Bdelloidea</taxon>
        <taxon>Philodinida</taxon>
        <taxon>Philodinidae</taxon>
        <taxon>Rotaria</taxon>
    </lineage>
</organism>
<evidence type="ECO:0000256" key="1">
    <source>
        <dbReference type="ARBA" id="ARBA00001954"/>
    </source>
</evidence>
<feature type="binding site" evidence="8">
    <location>
        <position position="58"/>
    </location>
    <ligand>
        <name>Fe cation</name>
        <dbReference type="ChEBI" id="CHEBI:24875"/>
        <note>catalytic</note>
    </ligand>
</feature>
<dbReference type="InterPro" id="IPR011051">
    <property type="entry name" value="RmlC_Cupin_sf"/>
</dbReference>
<dbReference type="GO" id="GO:0034354">
    <property type="term" value="P:'de novo' NAD+ biosynthetic process from L-tryptophan"/>
    <property type="evidence" value="ECO:0007669"/>
    <property type="project" value="UniProtKB-UniRule"/>
</dbReference>
<dbReference type="Pfam" id="PF06052">
    <property type="entry name" value="3-HAO"/>
    <property type="match status" value="1"/>
</dbReference>
<evidence type="ECO:0000256" key="7">
    <source>
        <dbReference type="ARBA" id="ARBA00023004"/>
    </source>
</evidence>
<feature type="binding site" evidence="8">
    <location>
        <position position="48"/>
    </location>
    <ligand>
        <name>O2</name>
        <dbReference type="ChEBI" id="CHEBI:15379"/>
    </ligand>
</feature>
<keyword evidence="8" id="KW-0963">Cytoplasm</keyword>
<evidence type="ECO:0000313" key="9">
    <source>
        <dbReference type="EMBL" id="CAF4449706.1"/>
    </source>
</evidence>
<name>A0A820RYJ8_9BILA</name>
<accession>A0A820RYJ8</accession>
<comment type="caution">
    <text evidence="9">The sequence shown here is derived from an EMBL/GenBank/DDBJ whole genome shotgun (WGS) entry which is preliminary data.</text>
</comment>
<keyword evidence="6 8" id="KW-0560">Oxidoreductase</keyword>
<evidence type="ECO:0000256" key="6">
    <source>
        <dbReference type="ARBA" id="ARBA00023002"/>
    </source>
</evidence>
<evidence type="ECO:0000256" key="2">
    <source>
        <dbReference type="ARBA" id="ARBA00002752"/>
    </source>
</evidence>
<dbReference type="InterPro" id="IPR010329">
    <property type="entry name" value="3hydroanth_dOase"/>
</dbReference>
<dbReference type="AlphaFoldDB" id="A0A820RYJ8"/>
<keyword evidence="5 8" id="KW-0223">Dioxygenase</keyword>
<dbReference type="EMBL" id="CAJOBR010000025">
    <property type="protein sequence ID" value="CAF4449706.1"/>
    <property type="molecule type" value="Genomic_DNA"/>
</dbReference>
<dbReference type="UniPathway" id="UPA00253">
    <property type="reaction ID" value="UER00330"/>
</dbReference>
<dbReference type="GO" id="GO:0000334">
    <property type="term" value="F:3-hydroxyanthranilate 3,4-dioxygenase activity"/>
    <property type="evidence" value="ECO:0007669"/>
    <property type="project" value="UniProtKB-UniRule"/>
</dbReference>
<dbReference type="InterPro" id="IPR014710">
    <property type="entry name" value="RmlC-like_jellyroll"/>
</dbReference>
<comment type="caution">
    <text evidence="8">Lacks conserved residue(s) required for the propagation of feature annotation.</text>
</comment>
<dbReference type="Proteomes" id="UP000663862">
    <property type="component" value="Unassembled WGS sequence"/>
</dbReference>
<evidence type="ECO:0000256" key="4">
    <source>
        <dbReference type="ARBA" id="ARBA00022723"/>
    </source>
</evidence>
<dbReference type="Proteomes" id="UP000663848">
    <property type="component" value="Unassembled WGS sequence"/>
</dbReference>
<comment type="subcellular location">
    <subcellularLocation>
        <location evidence="8">Cytoplasm</location>
    </subcellularLocation>
</comment>
<dbReference type="Gene3D" id="2.60.120.10">
    <property type="entry name" value="Jelly Rolls"/>
    <property type="match status" value="1"/>
</dbReference>
<dbReference type="GO" id="GO:0019805">
    <property type="term" value="P:quinolinate biosynthetic process"/>
    <property type="evidence" value="ECO:0007669"/>
    <property type="project" value="UniProtKB-UniRule"/>
</dbReference>
<evidence type="ECO:0000256" key="5">
    <source>
        <dbReference type="ARBA" id="ARBA00022964"/>
    </source>
</evidence>
<dbReference type="PANTHER" id="PTHR15497">
    <property type="entry name" value="3-HYDROXYANTHRANILATE 3,4-DIOXYGENASE"/>
    <property type="match status" value="1"/>
</dbReference>
<comment type="catalytic activity">
    <reaction evidence="8">
        <text>3-hydroxyanthranilate + O2 = (2Z,4Z)-2-amino-3-carboxymuconate 6-semialdehyde</text>
        <dbReference type="Rhea" id="RHEA:17953"/>
        <dbReference type="ChEBI" id="CHEBI:15379"/>
        <dbReference type="ChEBI" id="CHEBI:36559"/>
        <dbReference type="ChEBI" id="CHEBI:77612"/>
        <dbReference type="EC" id="1.13.11.6"/>
    </reaction>
</comment>
<dbReference type="EC" id="1.13.11.6" evidence="8"/>
<dbReference type="EMBL" id="CAJOBQ010001090">
    <property type="protein sequence ID" value="CAF4453958.1"/>
    <property type="molecule type" value="Genomic_DNA"/>
</dbReference>
<feature type="binding site" evidence="8">
    <location>
        <position position="100"/>
    </location>
    <ligand>
        <name>substrate</name>
    </ligand>
</feature>
<comment type="pathway">
    <text evidence="8">Cofactor biosynthesis; NAD(+) biosynthesis; quinolinate from L-kynurenine: step 3/3.</text>
</comment>
<feature type="binding site" evidence="8">
    <location>
        <position position="96"/>
    </location>
    <ligand>
        <name>Fe cation</name>
        <dbReference type="ChEBI" id="CHEBI:24875"/>
        <note>catalytic</note>
    </ligand>
</feature>
<comment type="cofactor">
    <cofactor evidence="1 8">
        <name>Fe(2+)</name>
        <dbReference type="ChEBI" id="CHEBI:29033"/>
    </cofactor>
</comment>
<evidence type="ECO:0000256" key="3">
    <source>
        <dbReference type="ARBA" id="ARBA00022642"/>
    </source>
</evidence>
<evidence type="ECO:0000313" key="11">
    <source>
        <dbReference type="Proteomes" id="UP000663848"/>
    </source>
</evidence>
<feature type="binding site" evidence="8">
    <location>
        <position position="58"/>
    </location>
    <ligand>
        <name>substrate</name>
    </ligand>
</feature>
<dbReference type="GO" id="GO:0005737">
    <property type="term" value="C:cytoplasm"/>
    <property type="evidence" value="ECO:0007669"/>
    <property type="project" value="UniProtKB-SubCell"/>
</dbReference>
<comment type="similarity">
    <text evidence="8">Belongs to the 3-HAO family.</text>
</comment>
<dbReference type="GO" id="GO:0008198">
    <property type="term" value="F:ferrous iron binding"/>
    <property type="evidence" value="ECO:0007669"/>
    <property type="project" value="UniProtKB-UniRule"/>
</dbReference>
<reference evidence="9" key="1">
    <citation type="submission" date="2021-02" db="EMBL/GenBank/DDBJ databases">
        <authorList>
            <person name="Nowell W R."/>
        </authorList>
    </citation>
    <scope>NUCLEOTIDE SEQUENCE</scope>
</reference>
<keyword evidence="4 8" id="KW-0479">Metal-binding</keyword>
<feature type="binding site" evidence="8">
    <location>
        <position position="110"/>
    </location>
    <ligand>
        <name>substrate</name>
    </ligand>
</feature>
<dbReference type="PANTHER" id="PTHR15497:SF1">
    <property type="entry name" value="3-HYDROXYANTHRANILATE 3,4-DIOXYGENASE"/>
    <property type="match status" value="1"/>
</dbReference>
<dbReference type="GO" id="GO:0043420">
    <property type="term" value="P:anthranilate metabolic process"/>
    <property type="evidence" value="ECO:0007669"/>
    <property type="project" value="UniProtKB-UniRule"/>
</dbReference>
<dbReference type="NCBIfam" id="TIGR03037">
    <property type="entry name" value="anthran_nbaC"/>
    <property type="match status" value="1"/>
</dbReference>
<dbReference type="CDD" id="cd06123">
    <property type="entry name" value="cupin_HAO"/>
    <property type="match status" value="1"/>
</dbReference>
<keyword evidence="3 8" id="KW-0662">Pyridine nucleotide biosynthesis</keyword>